<proteinExistence type="predicted"/>
<evidence type="ECO:0000313" key="2">
    <source>
        <dbReference type="EMBL" id="TLS35792.1"/>
    </source>
</evidence>
<dbReference type="GO" id="GO:0006355">
    <property type="term" value="P:regulation of DNA-templated transcription"/>
    <property type="evidence" value="ECO:0007669"/>
    <property type="project" value="InterPro"/>
</dbReference>
<dbReference type="EMBL" id="SWLG01000016">
    <property type="protein sequence ID" value="TLS35792.1"/>
    <property type="molecule type" value="Genomic_DNA"/>
</dbReference>
<dbReference type="GO" id="GO:0046983">
    <property type="term" value="F:protein dimerization activity"/>
    <property type="evidence" value="ECO:0007669"/>
    <property type="project" value="InterPro"/>
</dbReference>
<keyword evidence="2" id="KW-0238">DNA-binding</keyword>
<keyword evidence="3" id="KW-1185">Reference proteome</keyword>
<name>A0A5R9EX00_9BACL</name>
<gene>
    <name evidence="2" type="primary">sinI</name>
    <name evidence="2" type="ORF">FCL54_18425</name>
</gene>
<comment type="caution">
    <text evidence="2">The sequence shown here is derived from an EMBL/GenBank/DDBJ whole genome shotgun (WGS) entry which is preliminary data.</text>
</comment>
<dbReference type="Pfam" id="PF08671">
    <property type="entry name" value="SinI"/>
    <property type="match status" value="1"/>
</dbReference>
<dbReference type="RefSeq" id="WP_138128412.1">
    <property type="nucleotide sequence ID" value="NZ_SWLG01000016.1"/>
</dbReference>
<evidence type="ECO:0000259" key="1">
    <source>
        <dbReference type="PROSITE" id="PS51500"/>
    </source>
</evidence>
<evidence type="ECO:0000313" key="3">
    <source>
        <dbReference type="Proteomes" id="UP000308230"/>
    </source>
</evidence>
<dbReference type="GO" id="GO:0003677">
    <property type="term" value="F:DNA binding"/>
    <property type="evidence" value="ECO:0007669"/>
    <property type="project" value="UniProtKB-KW"/>
</dbReference>
<dbReference type="SUPFAM" id="SSF47406">
    <property type="entry name" value="SinR repressor dimerisation domain-like"/>
    <property type="match status" value="1"/>
</dbReference>
<dbReference type="OrthoDB" id="2936084at2"/>
<dbReference type="AlphaFoldDB" id="A0A5R9EX00"/>
<reference evidence="2 3" key="1">
    <citation type="submission" date="2019-04" db="EMBL/GenBank/DDBJ databases">
        <title>Bacillus caeni sp. nov., a bacterium isolated from mangrove sediment.</title>
        <authorList>
            <person name="Huang H."/>
            <person name="Mo K."/>
            <person name="Hu Y."/>
        </authorList>
    </citation>
    <scope>NUCLEOTIDE SEQUENCE [LARGE SCALE GENOMIC DNA]</scope>
    <source>
        <strain evidence="2 3">HB172195</strain>
    </source>
</reference>
<sequence>MNVHTNEKLDMEWVNLMMIARDLGLSVDEIKDFLKKGNQKS</sequence>
<dbReference type="InterPro" id="IPR010981">
    <property type="entry name" value="SinR/SinI_dimer_dom"/>
</dbReference>
<accession>A0A5R9EX00</accession>
<feature type="domain" description="Sin" evidence="1">
    <location>
        <begin position="1"/>
        <end position="38"/>
    </location>
</feature>
<organism evidence="2 3">
    <name type="scientific">Exobacillus caeni</name>
    <dbReference type="NCBI Taxonomy" id="2574798"/>
    <lineage>
        <taxon>Bacteria</taxon>
        <taxon>Bacillati</taxon>
        <taxon>Bacillota</taxon>
        <taxon>Bacilli</taxon>
        <taxon>Bacillales</taxon>
        <taxon>Guptibacillaceae</taxon>
        <taxon>Exobacillus</taxon>
    </lineage>
</organism>
<dbReference type="InterPro" id="IPR036281">
    <property type="entry name" value="SinR/SinI_dimer_dom_sf"/>
</dbReference>
<protein>
    <submittedName>
        <fullName evidence="2">DNA-binding anti-repressor SinI</fullName>
    </submittedName>
</protein>
<dbReference type="Proteomes" id="UP000308230">
    <property type="component" value="Unassembled WGS sequence"/>
</dbReference>
<dbReference type="PROSITE" id="PS51500">
    <property type="entry name" value="SIN"/>
    <property type="match status" value="1"/>
</dbReference>